<sequence>MFLSSHALSLLSIFVLLDRAVPAFGQTDLIPLTAPASARWGNTLYISGGAYSSNLQLQNSYNQFISLDLSVPWDAANPSWHSLSSGPRQRMFSAVMSGDGKTMATFRTGEPAFSWLYDVAKDLWRSSQITVPNPTLEGIYGVTDPTSNLVYLAGGFPKNDSVLTDMLVYHFDSDSLTQLAMPPQGLVNRRYYKGVWWARSQSIIYFGGYAYGTSTGVPGGLVQYTPRTNTWATLITKGTAPSGRADFCMEIADDGSKLVVFGGRAYSGTDFVTNGELFVLDLSTLTWIQGLTYTSPRTYPACTIVGSTFIAWGGQDNTATVSKAAILYDLKTNQFISRFTPIIPPSPTASATPGEKEGASNTGAIIGGVAGCIAIIAIAGAIFICMRRKNRQKAGSRDHLSLTTLDSPHQYEAKIERRGDDGDTAMPVPLTESALSTGPIYATDPMPAGYVSPPPSKPGSGPQQYAYRTVQTHNALKDHNDETQSSGNYRGPQYVPNAYVEEGGHENRRGPHN</sequence>
<dbReference type="Gene3D" id="2.120.10.80">
    <property type="entry name" value="Kelch-type beta propeller"/>
    <property type="match status" value="1"/>
</dbReference>
<keyword evidence="7" id="KW-1185">Reference proteome</keyword>
<feature type="region of interest" description="Disordered" evidence="3">
    <location>
        <begin position="417"/>
        <end position="513"/>
    </location>
</feature>
<evidence type="ECO:0000256" key="2">
    <source>
        <dbReference type="ARBA" id="ARBA00022737"/>
    </source>
</evidence>
<keyword evidence="4" id="KW-0812">Transmembrane</keyword>
<dbReference type="InterPro" id="IPR011043">
    <property type="entry name" value="Gal_Oxase/kelch_b-propeller"/>
</dbReference>
<organism evidence="6 7">
    <name type="scientific">Mortierella alpina</name>
    <name type="common">Oleaginous fungus</name>
    <name type="synonym">Mortierella renispora</name>
    <dbReference type="NCBI Taxonomy" id="64518"/>
    <lineage>
        <taxon>Eukaryota</taxon>
        <taxon>Fungi</taxon>
        <taxon>Fungi incertae sedis</taxon>
        <taxon>Mucoromycota</taxon>
        <taxon>Mortierellomycotina</taxon>
        <taxon>Mortierellomycetes</taxon>
        <taxon>Mortierellales</taxon>
        <taxon>Mortierellaceae</taxon>
        <taxon>Mortierella</taxon>
    </lineage>
</organism>
<dbReference type="Pfam" id="PF24681">
    <property type="entry name" value="Kelch_KLHDC2_KLHL20_DRC7"/>
    <property type="match status" value="1"/>
</dbReference>
<dbReference type="PANTHER" id="PTHR46093:SF18">
    <property type="entry name" value="FIBRONECTIN TYPE-III DOMAIN-CONTAINING PROTEIN"/>
    <property type="match status" value="1"/>
</dbReference>
<dbReference type="SUPFAM" id="SSF50965">
    <property type="entry name" value="Galactose oxidase, central domain"/>
    <property type="match status" value="1"/>
</dbReference>
<feature type="chain" id="PRO_5040355215" description="Galactose oxidase" evidence="5">
    <location>
        <begin position="26"/>
        <end position="513"/>
    </location>
</feature>
<feature type="compositionally biased region" description="Basic and acidic residues" evidence="3">
    <location>
        <begin position="502"/>
        <end position="513"/>
    </location>
</feature>
<evidence type="ECO:0000256" key="5">
    <source>
        <dbReference type="SAM" id="SignalP"/>
    </source>
</evidence>
<protein>
    <recommendedName>
        <fullName evidence="8">Galactose oxidase</fullName>
    </recommendedName>
</protein>
<dbReference type="Proteomes" id="UP000738359">
    <property type="component" value="Unassembled WGS sequence"/>
</dbReference>
<keyword evidence="2" id="KW-0677">Repeat</keyword>
<keyword evidence="1" id="KW-0880">Kelch repeat</keyword>
<dbReference type="PANTHER" id="PTHR46093">
    <property type="entry name" value="ACYL-COA-BINDING DOMAIN-CONTAINING PROTEIN 5"/>
    <property type="match status" value="1"/>
</dbReference>
<evidence type="ECO:0008006" key="8">
    <source>
        <dbReference type="Google" id="ProtNLM"/>
    </source>
</evidence>
<dbReference type="AlphaFoldDB" id="A0A9P6J112"/>
<evidence type="ECO:0000313" key="7">
    <source>
        <dbReference type="Proteomes" id="UP000738359"/>
    </source>
</evidence>
<reference evidence="6" key="1">
    <citation type="journal article" date="2020" name="Fungal Divers.">
        <title>Resolving the Mortierellaceae phylogeny through synthesis of multi-gene phylogenetics and phylogenomics.</title>
        <authorList>
            <person name="Vandepol N."/>
            <person name="Liber J."/>
            <person name="Desiro A."/>
            <person name="Na H."/>
            <person name="Kennedy M."/>
            <person name="Barry K."/>
            <person name="Grigoriev I.V."/>
            <person name="Miller A.N."/>
            <person name="O'Donnell K."/>
            <person name="Stajich J.E."/>
            <person name="Bonito G."/>
        </authorList>
    </citation>
    <scope>NUCLEOTIDE SEQUENCE</scope>
    <source>
        <strain evidence="6">CK1249</strain>
    </source>
</reference>
<feature type="signal peptide" evidence="5">
    <location>
        <begin position="1"/>
        <end position="25"/>
    </location>
</feature>
<keyword evidence="5" id="KW-0732">Signal</keyword>
<evidence type="ECO:0000256" key="1">
    <source>
        <dbReference type="ARBA" id="ARBA00022441"/>
    </source>
</evidence>
<dbReference type="NCBIfam" id="NF033846">
    <property type="entry name" value="Rumino_NPXTG"/>
    <property type="match status" value="1"/>
</dbReference>
<evidence type="ECO:0000256" key="3">
    <source>
        <dbReference type="SAM" id="MobiDB-lite"/>
    </source>
</evidence>
<evidence type="ECO:0000256" key="4">
    <source>
        <dbReference type="SAM" id="Phobius"/>
    </source>
</evidence>
<evidence type="ECO:0000313" key="6">
    <source>
        <dbReference type="EMBL" id="KAF9957092.1"/>
    </source>
</evidence>
<comment type="caution">
    <text evidence="6">The sequence shown here is derived from an EMBL/GenBank/DDBJ whole genome shotgun (WGS) entry which is preliminary data.</text>
</comment>
<keyword evidence="4" id="KW-0472">Membrane</keyword>
<name>A0A9P6J112_MORAP</name>
<gene>
    <name evidence="6" type="ORF">BGZ70_009624</name>
</gene>
<dbReference type="EMBL" id="JAAAHY010000798">
    <property type="protein sequence ID" value="KAF9957092.1"/>
    <property type="molecule type" value="Genomic_DNA"/>
</dbReference>
<dbReference type="InterPro" id="IPR015915">
    <property type="entry name" value="Kelch-typ_b-propeller"/>
</dbReference>
<proteinExistence type="predicted"/>
<accession>A0A9P6J112</accession>
<keyword evidence="4" id="KW-1133">Transmembrane helix</keyword>
<dbReference type="OrthoDB" id="10250130at2759"/>
<feature type="transmembrane region" description="Helical" evidence="4">
    <location>
        <begin position="364"/>
        <end position="386"/>
    </location>
</feature>